<evidence type="ECO:0000313" key="5">
    <source>
        <dbReference type="Proteomes" id="UP000723463"/>
    </source>
</evidence>
<feature type="region of interest" description="Disordered" evidence="2">
    <location>
        <begin position="1"/>
        <end position="28"/>
    </location>
</feature>
<dbReference type="InterPro" id="IPR053005">
    <property type="entry name" value="Nuclear_Pos-Cytoskel_Interact"/>
</dbReference>
<protein>
    <recommendedName>
        <fullName evidence="3">Pleckstrin homology domain-containing protein</fullName>
    </recommendedName>
</protein>
<keyword evidence="5" id="KW-1185">Reference proteome</keyword>
<name>A0A9P6FDA9_9FUNG</name>
<feature type="compositionally biased region" description="Basic and acidic residues" evidence="2">
    <location>
        <begin position="796"/>
        <end position="826"/>
    </location>
</feature>
<feature type="coiled-coil region" evidence="1">
    <location>
        <begin position="337"/>
        <end position="364"/>
    </location>
</feature>
<dbReference type="GO" id="GO:0032065">
    <property type="term" value="P:maintenance of protein location in cell cortex"/>
    <property type="evidence" value="ECO:0007669"/>
    <property type="project" value="InterPro"/>
</dbReference>
<feature type="region of interest" description="Disordered" evidence="2">
    <location>
        <begin position="84"/>
        <end position="112"/>
    </location>
</feature>
<feature type="coiled-coil region" evidence="1">
    <location>
        <begin position="438"/>
        <end position="479"/>
    </location>
</feature>
<evidence type="ECO:0000256" key="2">
    <source>
        <dbReference type="SAM" id="MobiDB-lite"/>
    </source>
</evidence>
<evidence type="ECO:0000313" key="4">
    <source>
        <dbReference type="EMBL" id="KAF9547759.1"/>
    </source>
</evidence>
<dbReference type="GO" id="GO:0005938">
    <property type="term" value="C:cell cortex"/>
    <property type="evidence" value="ECO:0007669"/>
    <property type="project" value="InterPro"/>
</dbReference>
<dbReference type="GO" id="GO:0015631">
    <property type="term" value="F:tubulin binding"/>
    <property type="evidence" value="ECO:0007669"/>
    <property type="project" value="TreeGrafter"/>
</dbReference>
<dbReference type="PANTHER" id="PTHR28190">
    <property type="entry name" value="NUCLEAR MIGRATION PROTEIN NUM1"/>
    <property type="match status" value="1"/>
</dbReference>
<gene>
    <name evidence="4" type="ORF">EC957_007924</name>
</gene>
<proteinExistence type="predicted"/>
<feature type="compositionally biased region" description="Low complexity" evidence="2">
    <location>
        <begin position="1229"/>
        <end position="1238"/>
    </location>
</feature>
<feature type="compositionally biased region" description="Polar residues" evidence="2">
    <location>
        <begin position="975"/>
        <end position="984"/>
    </location>
</feature>
<feature type="compositionally biased region" description="Polar residues" evidence="2">
    <location>
        <begin position="497"/>
        <end position="512"/>
    </location>
</feature>
<feature type="compositionally biased region" description="Low complexity" evidence="2">
    <location>
        <begin position="1272"/>
        <end position="1290"/>
    </location>
</feature>
<dbReference type="PANTHER" id="PTHR28190:SF1">
    <property type="entry name" value="NUCLEAR MIGRATION PROTEIN NUM1"/>
    <property type="match status" value="1"/>
</dbReference>
<feature type="region of interest" description="Disordered" evidence="2">
    <location>
        <begin position="496"/>
        <end position="523"/>
    </location>
</feature>
<feature type="compositionally biased region" description="Polar residues" evidence="2">
    <location>
        <begin position="1216"/>
        <end position="1225"/>
    </location>
</feature>
<dbReference type="EMBL" id="JAAAXW010000038">
    <property type="protein sequence ID" value="KAF9547759.1"/>
    <property type="molecule type" value="Genomic_DNA"/>
</dbReference>
<feature type="region of interest" description="Disordered" evidence="2">
    <location>
        <begin position="756"/>
        <end position="918"/>
    </location>
</feature>
<feature type="compositionally biased region" description="Polar residues" evidence="2">
    <location>
        <begin position="1051"/>
        <end position="1061"/>
    </location>
</feature>
<dbReference type="InterPro" id="IPR024774">
    <property type="entry name" value="PH_dom-Mcp5-type"/>
</dbReference>
<feature type="domain" description="Pleckstrin homology" evidence="3">
    <location>
        <begin position="1089"/>
        <end position="1205"/>
    </location>
</feature>
<sequence length="1374" mass="146505">MAESVAAPQLSPRRSPGQPLRNSTSSSLANVQTIAQARAELEGRLTNIHSDLQLTQTIGLLFVKRQEDLKNCFEQLQLLDDQEKQATADQGEGLDAAASERGDDAAAAASKPLPESFREQLVALDRDFQEGQDGIVGLKNLIDAQLPVTTSNSANDLSTSRSGSIIAPSALPSSALPAQTISKPRRHKVNMNSAPSTNDAAFPLQIQEELLNQVRYWTTQAELKEKLNQEYDLKINEQERIIDALHKQRRLREESEERQKEDQWNLELQNQELRNQNVDLQAQLSKATHENAKVQKAFATATEQVEQLKDKEEKTSGQLEITKSRHEQDMATMRKHMAGIQREKSDLLTKVEDLNATMTQQQRKLAKRATLDAIALAQEVEEKAAEPAVEAPVLIQAPARTVSSEEVVVPAIVAPAVVEPKVASLARETSFAHQQSIISELQSKLSKEITEKEELITEKEELLVEKEELVKMLADREETIETMRLEGVAVFEPTPLNEKSSLGLQGHGSHNGSDTDVLDDLDGYDHRDLSMSLSESGSRDFSNGRGSPFPTGGLFAELAQATSTTNIKAAAEYKDQEVMTEPIESWIHTIPGFVPPTNGVTPSPPADSLDKDAVEGNDTVDAEKTVEDKEVVDAAKTVEDKEAAEAHKGDQAKDSDNMNTVAEAKDDVSEAVITGKPGTETKHIPTDIVPTVPTADIPAVAAAATAADIPAVAAAATAVDIPAVAAAATAADIPAVAAAAAAVIPAVVAATVEPAQDEAVSPSPASTETVPAPTTAESADDTLTNDVQYTPSPAAHSKEGDVEPTADKSDHHSSKSSVEEERRHTCDMSQTISEPADVESLPPVPAVPADLAEPAMDKPSLNPEDRESRVSFGSAFGGDQNATDTGRIKSIYQDNASSPVASLEQSQDHANGEEKHSKLEAAAPLAVAAAVAAVTTAAAAANSSTDQNNVSSAEESTPKPAHFAATDKEVALPSVTAQTEQPSTAAGEVPLGRPSTTVVEVSSHTTYTYAAPSTSQVNLTPLNNGVGSITHVITDSSGVTIGRHPDHRPSPNGSISSMSTDYNQDGYLRNGRRMSNSSNFDLTPTDPTMIQLITQTMIGDYLWKYTRRRITTMMNEKMHWRYVWIHPYTKTMHWSLKNPGSGGSTLQSGKSGLIVAVTQITEEVPNSDLPAVSLMIQTSSRNIKLKAPTREKHDLWFRSISYLLSRPSSPGADSPGDNQTWSEVQANHRPSTSRSTPSLPTNDAVMTLRQSEMGGSTLRKKSSLARIQGAFRRSSTSRDVSSSTSPNSTSAVGSPRIGPLGAPLGLISTSTSTASAANAAEKRASVTNLATAYPITQGGVNGKHGVGNASTVGVGGNGTVNGGSILAQAEREIA</sequence>
<accession>A0A9P6FDA9</accession>
<dbReference type="Pfam" id="PF12814">
    <property type="entry name" value="Mcp5_PH"/>
    <property type="match status" value="1"/>
</dbReference>
<evidence type="ECO:0000256" key="1">
    <source>
        <dbReference type="SAM" id="Coils"/>
    </source>
</evidence>
<feature type="region of interest" description="Disordered" evidence="2">
    <location>
        <begin position="941"/>
        <end position="961"/>
    </location>
</feature>
<reference evidence="4" key="1">
    <citation type="journal article" date="2020" name="Fungal Divers.">
        <title>Resolving the Mortierellaceae phylogeny through synthesis of multi-gene phylogenetics and phylogenomics.</title>
        <authorList>
            <person name="Vandepol N."/>
            <person name="Liber J."/>
            <person name="Desiro A."/>
            <person name="Na H."/>
            <person name="Kennedy M."/>
            <person name="Barry K."/>
            <person name="Grigoriev I.V."/>
            <person name="Miller A.N."/>
            <person name="O'Donnell K."/>
            <person name="Stajich J.E."/>
            <person name="Bonito G."/>
        </authorList>
    </citation>
    <scope>NUCLEOTIDE SEQUENCE</scope>
    <source>
        <strain evidence="4">NRRL 2591</strain>
    </source>
</reference>
<organism evidence="4 5">
    <name type="scientific">Mortierella hygrophila</name>
    <dbReference type="NCBI Taxonomy" id="979708"/>
    <lineage>
        <taxon>Eukaryota</taxon>
        <taxon>Fungi</taxon>
        <taxon>Fungi incertae sedis</taxon>
        <taxon>Mucoromycota</taxon>
        <taxon>Mortierellomycotina</taxon>
        <taxon>Mortierellomycetes</taxon>
        <taxon>Mortierellales</taxon>
        <taxon>Mortierellaceae</taxon>
        <taxon>Mortierella</taxon>
    </lineage>
</organism>
<feature type="compositionally biased region" description="Polar residues" evidence="2">
    <location>
        <begin position="775"/>
        <end position="791"/>
    </location>
</feature>
<comment type="caution">
    <text evidence="4">The sequence shown here is derived from an EMBL/GenBank/DDBJ whole genome shotgun (WGS) entry which is preliminary data.</text>
</comment>
<dbReference type="GO" id="GO:0005739">
    <property type="term" value="C:mitochondrion"/>
    <property type="evidence" value="ECO:0007669"/>
    <property type="project" value="TreeGrafter"/>
</dbReference>
<feature type="compositionally biased region" description="Polar residues" evidence="2">
    <location>
        <begin position="942"/>
        <end position="955"/>
    </location>
</feature>
<evidence type="ECO:0000259" key="3">
    <source>
        <dbReference type="Pfam" id="PF12814"/>
    </source>
</evidence>
<feature type="region of interest" description="Disordered" evidence="2">
    <location>
        <begin position="973"/>
        <end position="992"/>
    </location>
</feature>
<feature type="coiled-coil region" evidence="1">
    <location>
        <begin position="228"/>
        <end position="311"/>
    </location>
</feature>
<dbReference type="Proteomes" id="UP000723463">
    <property type="component" value="Unassembled WGS sequence"/>
</dbReference>
<feature type="compositionally biased region" description="Polar residues" evidence="2">
    <location>
        <begin position="892"/>
        <end position="905"/>
    </location>
</feature>
<feature type="region of interest" description="Disordered" evidence="2">
    <location>
        <begin position="1207"/>
        <end position="1298"/>
    </location>
</feature>
<feature type="region of interest" description="Disordered" evidence="2">
    <location>
        <begin position="1037"/>
        <end position="1061"/>
    </location>
</feature>
<keyword evidence="1" id="KW-0175">Coiled coil</keyword>
<dbReference type="GO" id="GO:0000226">
    <property type="term" value="P:microtubule cytoskeleton organization"/>
    <property type="evidence" value="ECO:0007669"/>
    <property type="project" value="TreeGrafter"/>
</dbReference>
<feature type="region of interest" description="Disordered" evidence="2">
    <location>
        <begin position="637"/>
        <end position="658"/>
    </location>
</feature>
<dbReference type="GO" id="GO:0005543">
    <property type="term" value="F:phospholipid binding"/>
    <property type="evidence" value="ECO:0007669"/>
    <property type="project" value="InterPro"/>
</dbReference>
<feature type="compositionally biased region" description="Basic and acidic residues" evidence="2">
    <location>
        <begin position="637"/>
        <end position="656"/>
    </location>
</feature>
<feature type="compositionally biased region" description="Basic and acidic residues" evidence="2">
    <location>
        <begin position="906"/>
        <end position="918"/>
    </location>
</feature>